<dbReference type="AlphaFoldDB" id="A0AAV3NGE2"/>
<gene>
    <name evidence="2" type="ORF">LIER_34928</name>
</gene>
<feature type="region of interest" description="Disordered" evidence="1">
    <location>
        <begin position="66"/>
        <end position="110"/>
    </location>
</feature>
<proteinExistence type="predicted"/>
<sequence length="110" mass="12695">MQEEANREQHTIINSQTRMFGEHLKLTSSKLTLMQLGVLNDYNGYRLRWQRKHKRYKKACTLRGVTTVSRRDRTKRSPPRDGGGGVHFRLSQAPSSPPWVQDSIITSSID</sequence>
<evidence type="ECO:0000256" key="1">
    <source>
        <dbReference type="SAM" id="MobiDB-lite"/>
    </source>
</evidence>
<protein>
    <submittedName>
        <fullName evidence="2">Uncharacterized protein</fullName>
    </submittedName>
</protein>
<evidence type="ECO:0000313" key="3">
    <source>
        <dbReference type="Proteomes" id="UP001454036"/>
    </source>
</evidence>
<comment type="caution">
    <text evidence="2">The sequence shown here is derived from an EMBL/GenBank/DDBJ whole genome shotgun (WGS) entry which is preliminary data.</text>
</comment>
<dbReference type="EMBL" id="BAABME010014934">
    <property type="protein sequence ID" value="GAA0138397.1"/>
    <property type="molecule type" value="Genomic_DNA"/>
</dbReference>
<accession>A0AAV3NGE2</accession>
<evidence type="ECO:0000313" key="2">
    <source>
        <dbReference type="EMBL" id="GAA0138397.1"/>
    </source>
</evidence>
<dbReference type="Proteomes" id="UP001454036">
    <property type="component" value="Unassembled WGS sequence"/>
</dbReference>
<name>A0AAV3NGE2_LITER</name>
<reference evidence="2 3" key="1">
    <citation type="submission" date="2024-01" db="EMBL/GenBank/DDBJ databases">
        <title>The complete chloroplast genome sequence of Lithospermum erythrorhizon: insights into the phylogenetic relationship among Boraginaceae species and the maternal lineages of purple gromwells.</title>
        <authorList>
            <person name="Okada T."/>
            <person name="Watanabe K."/>
        </authorList>
    </citation>
    <scope>NUCLEOTIDE SEQUENCE [LARGE SCALE GENOMIC DNA]</scope>
</reference>
<organism evidence="2 3">
    <name type="scientific">Lithospermum erythrorhizon</name>
    <name type="common">Purple gromwell</name>
    <name type="synonym">Lithospermum officinale var. erythrorhizon</name>
    <dbReference type="NCBI Taxonomy" id="34254"/>
    <lineage>
        <taxon>Eukaryota</taxon>
        <taxon>Viridiplantae</taxon>
        <taxon>Streptophyta</taxon>
        <taxon>Embryophyta</taxon>
        <taxon>Tracheophyta</taxon>
        <taxon>Spermatophyta</taxon>
        <taxon>Magnoliopsida</taxon>
        <taxon>eudicotyledons</taxon>
        <taxon>Gunneridae</taxon>
        <taxon>Pentapetalae</taxon>
        <taxon>asterids</taxon>
        <taxon>lamiids</taxon>
        <taxon>Boraginales</taxon>
        <taxon>Boraginaceae</taxon>
        <taxon>Boraginoideae</taxon>
        <taxon>Lithospermeae</taxon>
        <taxon>Lithospermum</taxon>
    </lineage>
</organism>
<keyword evidence="3" id="KW-1185">Reference proteome</keyword>